<dbReference type="Gene3D" id="3.40.50.720">
    <property type="entry name" value="NAD(P)-binding Rossmann-like Domain"/>
    <property type="match status" value="1"/>
</dbReference>
<dbReference type="EMBL" id="AP027081">
    <property type="protein sequence ID" value="BDU78839.1"/>
    <property type="molecule type" value="Genomic_DNA"/>
</dbReference>
<dbReference type="KEGG" id="msea:METESE_37970"/>
<organism evidence="14 15">
    <name type="scientific">Mesoterricola sediminis</name>
    <dbReference type="NCBI Taxonomy" id="2927980"/>
    <lineage>
        <taxon>Bacteria</taxon>
        <taxon>Pseudomonadati</taxon>
        <taxon>Acidobacteriota</taxon>
        <taxon>Holophagae</taxon>
        <taxon>Holophagales</taxon>
        <taxon>Holophagaceae</taxon>
        <taxon>Mesoterricola</taxon>
    </lineage>
</organism>
<evidence type="ECO:0000256" key="11">
    <source>
        <dbReference type="ARBA" id="ARBA00033067"/>
    </source>
</evidence>
<dbReference type="SUPFAM" id="SSF51735">
    <property type="entry name" value="NAD(P)-binding Rossmann-fold domains"/>
    <property type="match status" value="1"/>
</dbReference>
<keyword evidence="7" id="KW-0520">NAD</keyword>
<evidence type="ECO:0000256" key="1">
    <source>
        <dbReference type="ARBA" id="ARBA00000083"/>
    </source>
</evidence>
<dbReference type="InterPro" id="IPR006311">
    <property type="entry name" value="TAT_signal"/>
</dbReference>
<evidence type="ECO:0000259" key="13">
    <source>
        <dbReference type="Pfam" id="PF01370"/>
    </source>
</evidence>
<dbReference type="AlphaFoldDB" id="A0AA48GYY2"/>
<dbReference type="Pfam" id="PF01370">
    <property type="entry name" value="Epimerase"/>
    <property type="match status" value="1"/>
</dbReference>
<evidence type="ECO:0000313" key="15">
    <source>
        <dbReference type="Proteomes" id="UP001228113"/>
    </source>
</evidence>
<evidence type="ECO:0000313" key="14">
    <source>
        <dbReference type="EMBL" id="BDU78839.1"/>
    </source>
</evidence>
<gene>
    <name evidence="14" type="ORF">METESE_37970</name>
</gene>
<dbReference type="CDD" id="cd05265">
    <property type="entry name" value="SDR_a1"/>
    <property type="match status" value="1"/>
</dbReference>
<evidence type="ECO:0000256" key="6">
    <source>
        <dbReference type="ARBA" id="ARBA00018569"/>
    </source>
</evidence>
<reference evidence="14" key="1">
    <citation type="journal article" date="2023" name="Int. J. Syst. Evol. Microbiol.">
        <title>Mesoterricola silvestris gen. nov., sp. nov., Mesoterricola sediminis sp. nov., Geothrix oryzae sp. nov., Geothrix edaphica sp. nov., Geothrix rubra sp. nov., and Geothrix limicola sp. nov., six novel members of Acidobacteriota isolated from soils.</title>
        <authorList>
            <person name="Itoh H."/>
            <person name="Sugisawa Y."/>
            <person name="Mise K."/>
            <person name="Xu Z."/>
            <person name="Kuniyasu M."/>
            <person name="Ushijima N."/>
            <person name="Kawano K."/>
            <person name="Kobayashi E."/>
            <person name="Shiratori Y."/>
            <person name="Masuda Y."/>
            <person name="Senoo K."/>
        </authorList>
    </citation>
    <scope>NUCLEOTIDE SEQUENCE</scope>
    <source>
        <strain evidence="14">W786</strain>
    </source>
</reference>
<dbReference type="RefSeq" id="WP_316410827.1">
    <property type="nucleotide sequence ID" value="NZ_AP027081.1"/>
</dbReference>
<feature type="domain" description="NAD-dependent epimerase/dehydratase" evidence="13">
    <location>
        <begin position="52"/>
        <end position="269"/>
    </location>
</feature>
<proteinExistence type="inferred from homology"/>
<dbReference type="Proteomes" id="UP001228113">
    <property type="component" value="Chromosome"/>
</dbReference>
<dbReference type="EC" id="5.1.3.2" evidence="5"/>
<keyword evidence="8" id="KW-0119">Carbohydrate metabolism</keyword>
<dbReference type="GO" id="GO:0006012">
    <property type="term" value="P:galactose metabolic process"/>
    <property type="evidence" value="ECO:0007669"/>
    <property type="project" value="UniProtKB-KW"/>
</dbReference>
<dbReference type="InterPro" id="IPR001509">
    <property type="entry name" value="Epimerase_deHydtase"/>
</dbReference>
<comment type="cofactor">
    <cofactor evidence="2">
        <name>NAD(+)</name>
        <dbReference type="ChEBI" id="CHEBI:57540"/>
    </cofactor>
</comment>
<name>A0AA48GYY2_9BACT</name>
<evidence type="ECO:0000256" key="4">
    <source>
        <dbReference type="ARBA" id="ARBA00007637"/>
    </source>
</evidence>
<evidence type="ECO:0000256" key="2">
    <source>
        <dbReference type="ARBA" id="ARBA00001911"/>
    </source>
</evidence>
<keyword evidence="12" id="KW-0732">Signal</keyword>
<keyword evidence="9" id="KW-0413">Isomerase</keyword>
<dbReference type="PROSITE" id="PS51318">
    <property type="entry name" value="TAT"/>
    <property type="match status" value="1"/>
</dbReference>
<feature type="signal peptide" evidence="12">
    <location>
        <begin position="1"/>
        <end position="27"/>
    </location>
</feature>
<keyword evidence="8" id="KW-0299">Galactose metabolism</keyword>
<dbReference type="GO" id="GO:0003978">
    <property type="term" value="F:UDP-glucose 4-epimerase activity"/>
    <property type="evidence" value="ECO:0007669"/>
    <property type="project" value="UniProtKB-EC"/>
</dbReference>
<evidence type="ECO:0000256" key="3">
    <source>
        <dbReference type="ARBA" id="ARBA00004947"/>
    </source>
</evidence>
<evidence type="ECO:0000256" key="8">
    <source>
        <dbReference type="ARBA" id="ARBA00023144"/>
    </source>
</evidence>
<dbReference type="PANTHER" id="PTHR43725">
    <property type="entry name" value="UDP-GLUCOSE 4-EPIMERASE"/>
    <property type="match status" value="1"/>
</dbReference>
<protein>
    <recommendedName>
        <fullName evidence="6">UDP-glucose 4-epimerase</fullName>
        <ecNumber evidence="5">5.1.3.2</ecNumber>
    </recommendedName>
    <alternativeName>
        <fullName evidence="11">Galactowaldenase</fullName>
    </alternativeName>
    <alternativeName>
        <fullName evidence="10">UDP-galactose 4-epimerase</fullName>
    </alternativeName>
</protein>
<evidence type="ECO:0000256" key="10">
    <source>
        <dbReference type="ARBA" id="ARBA00031367"/>
    </source>
</evidence>
<comment type="pathway">
    <text evidence="3">Carbohydrate metabolism; galactose metabolism.</text>
</comment>
<sequence>MVLSRRTFLQAAGTAAAAATLGRTAFAAATLGRTAFAAAPKAPARPAKPLRILVLGGTGYLGPATIEHALARGHKVTMFNRGKTRPDLLPGVERLQGDRDPKKGEGLKALEQGTWDVVIDNSAYYPRHVAASASLLAGRCKQYIIISSISAYKEPNPVNGDERAPLATLADPAVEEMGKQYENYGGLKALCEQAAEKAMPGRVTVVRPGYIVGPDDPTGRFTYWPVRMDRGGEVAVPGGPADPVQIIDVRDLGQWLVHLAETGTRGVFNACGPARKLPWGELVEACRAASSTKPTLTWIPTAFLAKQQGPDFPIWAPAEGETQGFHTWSNLKAVKAGLTFRPVAETVKDTLAWYHGQEQVEKGRIRLAGPDAAAERKLLDAWKTAQK</sequence>
<accession>A0AA48GYY2</accession>
<evidence type="ECO:0000256" key="9">
    <source>
        <dbReference type="ARBA" id="ARBA00023235"/>
    </source>
</evidence>
<evidence type="ECO:0000256" key="5">
    <source>
        <dbReference type="ARBA" id="ARBA00013189"/>
    </source>
</evidence>
<feature type="chain" id="PRO_5041299796" description="UDP-glucose 4-epimerase" evidence="12">
    <location>
        <begin position="28"/>
        <end position="387"/>
    </location>
</feature>
<dbReference type="GO" id="GO:0005829">
    <property type="term" value="C:cytosol"/>
    <property type="evidence" value="ECO:0007669"/>
    <property type="project" value="TreeGrafter"/>
</dbReference>
<evidence type="ECO:0000256" key="12">
    <source>
        <dbReference type="SAM" id="SignalP"/>
    </source>
</evidence>
<comment type="catalytic activity">
    <reaction evidence="1">
        <text>UDP-alpha-D-glucose = UDP-alpha-D-galactose</text>
        <dbReference type="Rhea" id="RHEA:22168"/>
        <dbReference type="ChEBI" id="CHEBI:58885"/>
        <dbReference type="ChEBI" id="CHEBI:66914"/>
        <dbReference type="EC" id="5.1.3.2"/>
    </reaction>
</comment>
<dbReference type="PANTHER" id="PTHR43725:SF47">
    <property type="entry name" value="UDP-GLUCOSE 4-EPIMERASE"/>
    <property type="match status" value="1"/>
</dbReference>
<comment type="similarity">
    <text evidence="4">Belongs to the NAD(P)-dependent epimerase/dehydratase family.</text>
</comment>
<keyword evidence="15" id="KW-1185">Reference proteome</keyword>
<evidence type="ECO:0000256" key="7">
    <source>
        <dbReference type="ARBA" id="ARBA00023027"/>
    </source>
</evidence>
<dbReference type="InterPro" id="IPR036291">
    <property type="entry name" value="NAD(P)-bd_dom_sf"/>
</dbReference>